<reference evidence="7 8" key="1">
    <citation type="submission" date="2016-10" db="EMBL/GenBank/DDBJ databases">
        <authorList>
            <person name="de Groot N.N."/>
        </authorList>
    </citation>
    <scope>NUCLEOTIDE SEQUENCE [LARGE SCALE GENOMIC DNA]</scope>
    <source>
        <strain evidence="7 8">HL3</strain>
    </source>
</reference>
<organism evidence="7 8">
    <name type="scientific">Thiohalospira halophila DSM 15071</name>
    <dbReference type="NCBI Taxonomy" id="1123397"/>
    <lineage>
        <taxon>Bacteria</taxon>
        <taxon>Pseudomonadati</taxon>
        <taxon>Pseudomonadota</taxon>
        <taxon>Gammaproteobacteria</taxon>
        <taxon>Thiohalospirales</taxon>
        <taxon>Thiohalospiraceae</taxon>
        <taxon>Thiohalospira</taxon>
    </lineage>
</organism>
<dbReference type="RefSeq" id="WP_093429136.1">
    <property type="nucleotide sequence ID" value="NZ_FOMJ01000011.1"/>
</dbReference>
<protein>
    <recommendedName>
        <fullName evidence="2">High-affinity zinc uptake system protein ZnuA</fullName>
    </recommendedName>
</protein>
<keyword evidence="5" id="KW-0864">Zinc transport</keyword>
<dbReference type="InterPro" id="IPR050492">
    <property type="entry name" value="Bact_metal-bind_prot9"/>
</dbReference>
<dbReference type="PANTHER" id="PTHR42953">
    <property type="entry name" value="HIGH-AFFINITY ZINC UPTAKE SYSTEM PROTEIN ZNUA-RELATED"/>
    <property type="match status" value="1"/>
</dbReference>
<dbReference type="InterPro" id="IPR006127">
    <property type="entry name" value="ZnuA-like"/>
</dbReference>
<dbReference type="PANTHER" id="PTHR42953:SF3">
    <property type="entry name" value="HIGH-AFFINITY ZINC UPTAKE SYSTEM PROTEIN ZNUA"/>
    <property type="match status" value="1"/>
</dbReference>
<keyword evidence="3 6" id="KW-0813">Transport</keyword>
<evidence type="ECO:0000256" key="2">
    <source>
        <dbReference type="ARBA" id="ARBA00015915"/>
    </source>
</evidence>
<dbReference type="EMBL" id="FOMJ01000011">
    <property type="protein sequence ID" value="SFD88389.1"/>
    <property type="molecule type" value="Genomic_DNA"/>
</dbReference>
<dbReference type="PRINTS" id="PR00690">
    <property type="entry name" value="ADHESNFAMILY"/>
</dbReference>
<dbReference type="Gene3D" id="3.40.50.1980">
    <property type="entry name" value="Nitrogenase molybdenum iron protein domain"/>
    <property type="match status" value="2"/>
</dbReference>
<dbReference type="PRINTS" id="PR00691">
    <property type="entry name" value="ADHESINB"/>
</dbReference>
<evidence type="ECO:0000256" key="4">
    <source>
        <dbReference type="ARBA" id="ARBA00022729"/>
    </source>
</evidence>
<evidence type="ECO:0000313" key="8">
    <source>
        <dbReference type="Proteomes" id="UP000198611"/>
    </source>
</evidence>
<keyword evidence="5" id="KW-0406">Ion transport</keyword>
<accession>A0A1I1W045</accession>
<evidence type="ECO:0000256" key="5">
    <source>
        <dbReference type="ARBA" id="ARBA00022906"/>
    </source>
</evidence>
<proteinExistence type="inferred from homology"/>
<evidence type="ECO:0000256" key="3">
    <source>
        <dbReference type="ARBA" id="ARBA00022448"/>
    </source>
</evidence>
<dbReference type="GO" id="GO:0046872">
    <property type="term" value="F:metal ion binding"/>
    <property type="evidence" value="ECO:0007669"/>
    <property type="project" value="InterPro"/>
</dbReference>
<comment type="similarity">
    <text evidence="1 6">Belongs to the bacterial solute-binding protein 9 family.</text>
</comment>
<name>A0A1I1W045_9GAMM</name>
<dbReference type="Pfam" id="PF01297">
    <property type="entry name" value="ZnuA"/>
    <property type="match status" value="1"/>
</dbReference>
<dbReference type="GO" id="GO:0007155">
    <property type="term" value="P:cell adhesion"/>
    <property type="evidence" value="ECO:0007669"/>
    <property type="project" value="InterPro"/>
</dbReference>
<dbReference type="Proteomes" id="UP000198611">
    <property type="component" value="Unassembled WGS sequence"/>
</dbReference>
<keyword evidence="4" id="KW-0732">Signal</keyword>
<evidence type="ECO:0000256" key="1">
    <source>
        <dbReference type="ARBA" id="ARBA00011028"/>
    </source>
</evidence>
<evidence type="ECO:0000256" key="6">
    <source>
        <dbReference type="RuleBase" id="RU003512"/>
    </source>
</evidence>
<dbReference type="GO" id="GO:0006829">
    <property type="term" value="P:zinc ion transport"/>
    <property type="evidence" value="ECO:0007669"/>
    <property type="project" value="UniProtKB-KW"/>
</dbReference>
<keyword evidence="5" id="KW-0862">Zinc</keyword>
<dbReference type="STRING" id="1123397.SAMN05660831_02527"/>
<dbReference type="AlphaFoldDB" id="A0A1I1W045"/>
<dbReference type="InterPro" id="IPR006129">
    <property type="entry name" value="AdhesinB"/>
</dbReference>
<evidence type="ECO:0000313" key="7">
    <source>
        <dbReference type="EMBL" id="SFD88389.1"/>
    </source>
</evidence>
<dbReference type="InterPro" id="IPR006128">
    <property type="entry name" value="Lipoprotein_PsaA-like"/>
</dbReference>
<gene>
    <name evidence="7" type="ORF">SAMN05660831_02527</name>
</gene>
<dbReference type="OrthoDB" id="9793396at2"/>
<dbReference type="SUPFAM" id="SSF53807">
    <property type="entry name" value="Helical backbone' metal receptor"/>
    <property type="match status" value="1"/>
</dbReference>
<sequence>MAGWMRTGLVLAAIFFAGAAGARPLSLVATIPPYAMLAEAVAGEGAEVHLLVRRGHDPHHYEPGSRDRARLESADLVVHNGIGAQHVEQVVRRAGAPRFAVADAVEFEPVRDESGAINGHIWLDPGIMSAAAGALAERLAELRPEEAEAFHQRAAAFRAAVAEADEAATGRLAELPIRQVVTYHPGFDYFFRHYDLGVAGTYLDLRGNEPGPRQVAGLIRTLRESSIPVLFGEPQLPPDPIRALADEAGVGVAELDPLGFAEAVATYPDLLRLNARRIAEAYGG</sequence>
<keyword evidence="8" id="KW-1185">Reference proteome</keyword>